<dbReference type="InterPro" id="IPR036249">
    <property type="entry name" value="Thioredoxin-like_sf"/>
</dbReference>
<evidence type="ECO:0000256" key="4">
    <source>
        <dbReference type="ARBA" id="ARBA00023284"/>
    </source>
</evidence>
<evidence type="ECO:0000256" key="3">
    <source>
        <dbReference type="ARBA" id="ARBA00023157"/>
    </source>
</evidence>
<evidence type="ECO:0000313" key="6">
    <source>
        <dbReference type="Proteomes" id="UP000319040"/>
    </source>
</evidence>
<dbReference type="OrthoDB" id="736810at2"/>
<comment type="subcellular location">
    <subcellularLocation>
        <location evidence="1">Cell envelope</location>
    </subcellularLocation>
</comment>
<name>A0A521CDM1_SACCC</name>
<dbReference type="RefSeq" id="WP_142532741.1">
    <property type="nucleotide sequence ID" value="NZ_FXTB01000003.1"/>
</dbReference>
<dbReference type="GO" id="GO:0030313">
    <property type="term" value="C:cell envelope"/>
    <property type="evidence" value="ECO:0007669"/>
    <property type="project" value="UniProtKB-SubCell"/>
</dbReference>
<keyword evidence="6" id="KW-1185">Reference proteome</keyword>
<dbReference type="EMBL" id="FXTB01000003">
    <property type="protein sequence ID" value="SMO57526.1"/>
    <property type="molecule type" value="Genomic_DNA"/>
</dbReference>
<keyword evidence="3" id="KW-1015">Disulfide bond</keyword>
<dbReference type="AlphaFoldDB" id="A0A521CDM1"/>
<keyword evidence="4" id="KW-0676">Redox-active center</keyword>
<organism evidence="5 6">
    <name type="scientific">Saccharicrinis carchari</name>
    <dbReference type="NCBI Taxonomy" id="1168039"/>
    <lineage>
        <taxon>Bacteria</taxon>
        <taxon>Pseudomonadati</taxon>
        <taxon>Bacteroidota</taxon>
        <taxon>Bacteroidia</taxon>
        <taxon>Marinilabiliales</taxon>
        <taxon>Marinilabiliaceae</taxon>
        <taxon>Saccharicrinis</taxon>
    </lineage>
</organism>
<dbReference type="SUPFAM" id="SSF52833">
    <property type="entry name" value="Thioredoxin-like"/>
    <property type="match status" value="1"/>
</dbReference>
<proteinExistence type="predicted"/>
<gene>
    <name evidence="5" type="ORF">SAMN06265379_10313</name>
</gene>
<dbReference type="Proteomes" id="UP000319040">
    <property type="component" value="Unassembled WGS sequence"/>
</dbReference>
<protein>
    <submittedName>
        <fullName evidence="5">Thioredoxin-like</fullName>
    </submittedName>
</protein>
<dbReference type="PANTHER" id="PTHR42852">
    <property type="entry name" value="THIOL:DISULFIDE INTERCHANGE PROTEIN DSBE"/>
    <property type="match status" value="1"/>
</dbReference>
<dbReference type="Gene3D" id="3.40.30.10">
    <property type="entry name" value="Glutaredoxin"/>
    <property type="match status" value="1"/>
</dbReference>
<keyword evidence="2" id="KW-0201">Cytochrome c-type biogenesis</keyword>
<dbReference type="PANTHER" id="PTHR42852:SF6">
    <property type="entry name" value="THIOL:DISULFIDE INTERCHANGE PROTEIN DSBE"/>
    <property type="match status" value="1"/>
</dbReference>
<accession>A0A521CDM1</accession>
<evidence type="ECO:0000256" key="1">
    <source>
        <dbReference type="ARBA" id="ARBA00004196"/>
    </source>
</evidence>
<sequence>MKSLDSWHFFKVMKKYPVALNYNETIRATLLNESNDFLKMSGLKKTDIRIHHEEFISFTALIDKIRKDHLGSVVFIDLWGAWCGACLYDIKHKKALGMDKIFEKYKVQTVYLCTLSPKKEFDYYINKLDMTGDHYFFSREQKQEAKGKFNVYAYPHYMFLNKNGELINDDVPRMVITTKGVARLNQDFIDLVKRLSE</sequence>
<reference evidence="5 6" key="1">
    <citation type="submission" date="2017-05" db="EMBL/GenBank/DDBJ databases">
        <authorList>
            <person name="Varghese N."/>
            <person name="Submissions S."/>
        </authorList>
    </citation>
    <scope>NUCLEOTIDE SEQUENCE [LARGE SCALE GENOMIC DNA]</scope>
    <source>
        <strain evidence="5 6">DSM 27040</strain>
    </source>
</reference>
<dbReference type="GO" id="GO:0017004">
    <property type="term" value="P:cytochrome complex assembly"/>
    <property type="evidence" value="ECO:0007669"/>
    <property type="project" value="UniProtKB-KW"/>
</dbReference>
<evidence type="ECO:0000256" key="2">
    <source>
        <dbReference type="ARBA" id="ARBA00022748"/>
    </source>
</evidence>
<dbReference type="InterPro" id="IPR050553">
    <property type="entry name" value="Thioredoxin_ResA/DsbE_sf"/>
</dbReference>
<evidence type="ECO:0000313" key="5">
    <source>
        <dbReference type="EMBL" id="SMO57526.1"/>
    </source>
</evidence>